<feature type="transmembrane region" description="Helical" evidence="1">
    <location>
        <begin position="30"/>
        <end position="46"/>
    </location>
</feature>
<dbReference type="Proteomes" id="UP000683436">
    <property type="component" value="Chromosome"/>
</dbReference>
<evidence type="ECO:0000313" key="4">
    <source>
        <dbReference type="Proteomes" id="UP000252554"/>
    </source>
</evidence>
<keyword evidence="1" id="KW-0812">Transmembrane</keyword>
<dbReference type="EMBL" id="QNTV01000001">
    <property type="protein sequence ID" value="RBA62651.1"/>
    <property type="molecule type" value="Genomic_DNA"/>
</dbReference>
<evidence type="ECO:0000313" key="5">
    <source>
        <dbReference type="Proteomes" id="UP000683436"/>
    </source>
</evidence>
<dbReference type="EMBL" id="CP076683">
    <property type="protein sequence ID" value="QWV15627.1"/>
    <property type="molecule type" value="Genomic_DNA"/>
</dbReference>
<evidence type="ECO:0000256" key="1">
    <source>
        <dbReference type="SAM" id="Phobius"/>
    </source>
</evidence>
<keyword evidence="5" id="KW-1185">Reference proteome</keyword>
<name>A0A365Q0C7_9GAMM</name>
<sequence>MDALLILGGLLLIVAGLVWLIVLAFGTGLLWGVGCLLPPVTLLYIARHWSNARKAVGLSALGFIPLVVGFTLLANHDPGRIAAITSLEWLEPDEMQGQQLSFRLHGQLDGRPFEPRVGSFTDGVLTLREGDQLFAQQEVSIRLGEKPPGAVQVDVLPEDTGAVPEIEINWMRPEQELPEARRVRSGYTLHLDLQPVPPNKLAGDFHLVLPAHYHTSLSGHIELFTDNLRYRSGQVDLTHDSAETLAYVAKDHLQRRFETRAVTIGALPAVTFPASSMILSVQAEVEGSPSLFELNMYKGDQGWAVVDDTYPPLKATVETQPKVTTIQAAPLPDSTASARIDRRQRFSLARLLRNPERYEHLQIRAHTKRGGVAEGRFKGLDRDGNLSIRQRLKGPGEAVFNLSPDDIVRLELLEP</sequence>
<keyword evidence="1" id="KW-1133">Transmembrane helix</keyword>
<dbReference type="AlphaFoldDB" id="A0A365Q0C7"/>
<organism evidence="3 4">
    <name type="scientific">Stutzerimonas zhaodongensis</name>
    <dbReference type="NCBI Taxonomy" id="1176257"/>
    <lineage>
        <taxon>Bacteria</taxon>
        <taxon>Pseudomonadati</taxon>
        <taxon>Pseudomonadota</taxon>
        <taxon>Gammaproteobacteria</taxon>
        <taxon>Pseudomonadales</taxon>
        <taxon>Pseudomonadaceae</taxon>
        <taxon>Stutzerimonas</taxon>
    </lineage>
</organism>
<gene>
    <name evidence="3" type="ORF">DQ403_03590</name>
    <name evidence="2" type="ORF">KQ248_13840</name>
</gene>
<evidence type="ECO:0000313" key="2">
    <source>
        <dbReference type="EMBL" id="QWV15627.1"/>
    </source>
</evidence>
<reference evidence="2 5" key="2">
    <citation type="submission" date="2021-06" db="EMBL/GenBank/DDBJ databases">
        <title>Microbial metabolic specificity influences pelagic lipid remineralization.</title>
        <authorList>
            <person name="Behrendt L."/>
            <person name="Hunter J.E."/>
            <person name="Alcolombri U."/>
            <person name="Smriga S."/>
            <person name="Mincer T."/>
            <person name="Lowenstein D.P."/>
            <person name="Peaudecerf F.J."/>
            <person name="Fernandez V.I."/>
            <person name="Fredricks H."/>
            <person name="Almblad H."/>
            <person name="Harrison J.J."/>
            <person name="Stocker R."/>
            <person name="Van Mooy B.A.S."/>
        </authorList>
    </citation>
    <scope>NUCLEOTIDE SEQUENCE [LARGE SCALE GENOMIC DNA]</scope>
    <source>
        <strain evidence="2 5">A252</strain>
    </source>
</reference>
<dbReference type="Proteomes" id="UP000252554">
    <property type="component" value="Unassembled WGS sequence"/>
</dbReference>
<feature type="transmembrane region" description="Helical" evidence="1">
    <location>
        <begin position="55"/>
        <end position="74"/>
    </location>
</feature>
<evidence type="ECO:0000313" key="3">
    <source>
        <dbReference type="EMBL" id="RBA62651.1"/>
    </source>
</evidence>
<protein>
    <submittedName>
        <fullName evidence="3">MFS transporter</fullName>
    </submittedName>
</protein>
<proteinExistence type="predicted"/>
<reference evidence="3 4" key="1">
    <citation type="submission" date="2018-06" db="EMBL/GenBank/DDBJ databases">
        <title>Whole genome sequencing of four bacterial strains from South Shetland trench revealing bio-synthetic gene clusters.</title>
        <authorList>
            <person name="Abdel-Mageed W.M."/>
            <person name="Lehri B."/>
            <person name="Jarmusch S.A."/>
            <person name="Miranda K."/>
            <person name="Goodfellow M."/>
            <person name="Jaspars M."/>
            <person name="Karlyshev A.V."/>
        </authorList>
    </citation>
    <scope>NUCLEOTIDE SEQUENCE [LARGE SCALE GENOMIC DNA]</scope>
    <source>
        <strain evidence="3 4">SST2</strain>
    </source>
</reference>
<accession>A0A365Q0C7</accession>
<dbReference type="RefSeq" id="WP_128119274.1">
    <property type="nucleotide sequence ID" value="NZ_CP076683.1"/>
</dbReference>
<keyword evidence="1" id="KW-0472">Membrane</keyword>